<dbReference type="EMBL" id="KV427640">
    <property type="protein sequence ID" value="KZT03979.1"/>
    <property type="molecule type" value="Genomic_DNA"/>
</dbReference>
<name>A0A165D1S5_9APHY</name>
<dbReference type="AlphaFoldDB" id="A0A165D1S5"/>
<evidence type="ECO:0000313" key="2">
    <source>
        <dbReference type="Proteomes" id="UP000076871"/>
    </source>
</evidence>
<dbReference type="RefSeq" id="XP_040761719.1">
    <property type="nucleotide sequence ID" value="XM_040902004.1"/>
</dbReference>
<dbReference type="Proteomes" id="UP000076871">
    <property type="component" value="Unassembled WGS sequence"/>
</dbReference>
<evidence type="ECO:0000313" key="1">
    <source>
        <dbReference type="EMBL" id="KZT03979.1"/>
    </source>
</evidence>
<proteinExistence type="predicted"/>
<accession>A0A165D1S5</accession>
<sequence length="156" mass="17470">MFPRHIFTCQCTLPDKERVLFFDEALDHPSVISITLSTKLPLSPSINNTCSVDDTNICKTRCALACSLCGAVSLINSRSFRRTTNEHPHTLCIGHPTSSFRSHAVCFRRRTEQAMALSVHATELKNVSVLDIFSMQSDFLTRAALYLVSLLPRIRS</sequence>
<dbReference type="GeneID" id="63819035"/>
<organism evidence="1 2">
    <name type="scientific">Laetiporus sulphureus 93-53</name>
    <dbReference type="NCBI Taxonomy" id="1314785"/>
    <lineage>
        <taxon>Eukaryota</taxon>
        <taxon>Fungi</taxon>
        <taxon>Dikarya</taxon>
        <taxon>Basidiomycota</taxon>
        <taxon>Agaricomycotina</taxon>
        <taxon>Agaricomycetes</taxon>
        <taxon>Polyporales</taxon>
        <taxon>Laetiporus</taxon>
    </lineage>
</organism>
<protein>
    <submittedName>
        <fullName evidence="1">Uncharacterized protein</fullName>
    </submittedName>
</protein>
<dbReference type="InParanoid" id="A0A165D1S5"/>
<gene>
    <name evidence="1" type="ORF">LAESUDRAFT_321656</name>
</gene>
<reference evidence="1 2" key="1">
    <citation type="journal article" date="2016" name="Mol. Biol. Evol.">
        <title>Comparative Genomics of Early-Diverging Mushroom-Forming Fungi Provides Insights into the Origins of Lignocellulose Decay Capabilities.</title>
        <authorList>
            <person name="Nagy L.G."/>
            <person name="Riley R."/>
            <person name="Tritt A."/>
            <person name="Adam C."/>
            <person name="Daum C."/>
            <person name="Floudas D."/>
            <person name="Sun H."/>
            <person name="Yadav J.S."/>
            <person name="Pangilinan J."/>
            <person name="Larsson K.H."/>
            <person name="Matsuura K."/>
            <person name="Barry K."/>
            <person name="Labutti K."/>
            <person name="Kuo R."/>
            <person name="Ohm R.A."/>
            <person name="Bhattacharya S.S."/>
            <person name="Shirouzu T."/>
            <person name="Yoshinaga Y."/>
            <person name="Martin F.M."/>
            <person name="Grigoriev I.V."/>
            <person name="Hibbett D.S."/>
        </authorList>
    </citation>
    <scope>NUCLEOTIDE SEQUENCE [LARGE SCALE GENOMIC DNA]</scope>
    <source>
        <strain evidence="1 2">93-53</strain>
    </source>
</reference>
<keyword evidence="2" id="KW-1185">Reference proteome</keyword>